<dbReference type="EMBL" id="SBIJ01000022">
    <property type="protein sequence ID" value="TNH43035.1"/>
    <property type="molecule type" value="Genomic_DNA"/>
</dbReference>
<dbReference type="InterPro" id="IPR015421">
    <property type="entry name" value="PyrdxlP-dep_Trfase_major"/>
</dbReference>
<sequence length="366" mass="40910">MAYYMVLRRFEMNKNMDFNTSDAHISHRLHLNESDSNNLLNLNHVFLNEFKKISIYPDPGNTDLKNKISYHCKVSSDMVVLGNGIDEIILLLSLTFLKNKKTILTSEATFPGYETSAKIVGGNVIYVPLNDMRCSIANYQKNIANDVSLAYLCNPHNPTGSIISLDEVINFIEVMNVKGVIPVIDEAYIQFSDENKNSILKYIANGGRAIVLRTFSKAYGLAGLRVGFAVGPKDLIHAVSLTALALPFRINRFAQRMASEVLASDILSINVRTVREFISTIELSFNKSKVKYIPSSTNFICFKPPMGNTDFLIKAEKFGAMVRDCSLFGLPGWIRASVSNKKDVDCLLFLLDMTSFKENQSGDVNE</sequence>
<dbReference type="PANTHER" id="PTHR43643">
    <property type="entry name" value="HISTIDINOL-PHOSPHATE AMINOTRANSFERASE 2"/>
    <property type="match status" value="1"/>
</dbReference>
<evidence type="ECO:0000313" key="9">
    <source>
        <dbReference type="Proteomes" id="UP000307592"/>
    </source>
</evidence>
<comment type="cofactor">
    <cofactor evidence="1 6">
        <name>pyridoxal 5'-phosphate</name>
        <dbReference type="ChEBI" id="CHEBI:597326"/>
    </cofactor>
</comment>
<name>A0A5C4RGN5_PHOLU</name>
<dbReference type="InterPro" id="IPR001917">
    <property type="entry name" value="Aminotrans_II_pyridoxalP_BS"/>
</dbReference>
<dbReference type="Gene3D" id="3.40.640.10">
    <property type="entry name" value="Type I PLP-dependent aspartate aminotransferase-like (Major domain)"/>
    <property type="match status" value="1"/>
</dbReference>
<evidence type="ECO:0000256" key="4">
    <source>
        <dbReference type="ARBA" id="ARBA00022679"/>
    </source>
</evidence>
<dbReference type="SUPFAM" id="SSF53383">
    <property type="entry name" value="PLP-dependent transferases"/>
    <property type="match status" value="1"/>
</dbReference>
<accession>A0A5C4RGN5</accession>
<reference evidence="8 9" key="1">
    <citation type="submission" date="2019-01" db="EMBL/GenBank/DDBJ databases">
        <title>Draft genome assembly of Photorhabdus luminescens subsp. sonorensis Caborca.</title>
        <authorList>
            <person name="Duong D.A."/>
            <person name="Espinosa-Artiles P."/>
            <person name="Orozco R.A."/>
            <person name="Molnar I."/>
            <person name="Stock P."/>
        </authorList>
    </citation>
    <scope>NUCLEOTIDE SEQUENCE [LARGE SCALE GENOMIC DNA]</scope>
    <source>
        <strain evidence="8 9">Caborca</strain>
    </source>
</reference>
<evidence type="ECO:0000259" key="7">
    <source>
        <dbReference type="Pfam" id="PF00155"/>
    </source>
</evidence>
<organism evidence="8 9">
    <name type="scientific">Photorhabdus luminescens subsp. sonorensis</name>
    <dbReference type="NCBI Taxonomy" id="1173677"/>
    <lineage>
        <taxon>Bacteria</taxon>
        <taxon>Pseudomonadati</taxon>
        <taxon>Pseudomonadota</taxon>
        <taxon>Gammaproteobacteria</taxon>
        <taxon>Enterobacterales</taxon>
        <taxon>Morganellaceae</taxon>
        <taxon>Photorhabdus</taxon>
    </lineage>
</organism>
<dbReference type="AlphaFoldDB" id="A0A5C4RGN5"/>
<evidence type="ECO:0000256" key="1">
    <source>
        <dbReference type="ARBA" id="ARBA00001933"/>
    </source>
</evidence>
<evidence type="ECO:0000256" key="6">
    <source>
        <dbReference type="RuleBase" id="RU003693"/>
    </source>
</evidence>
<dbReference type="InterPro" id="IPR015422">
    <property type="entry name" value="PyrdxlP-dep_Trfase_small"/>
</dbReference>
<dbReference type="GO" id="GO:0008483">
    <property type="term" value="F:transaminase activity"/>
    <property type="evidence" value="ECO:0007669"/>
    <property type="project" value="UniProtKB-KW"/>
</dbReference>
<proteinExistence type="inferred from homology"/>
<evidence type="ECO:0000313" key="8">
    <source>
        <dbReference type="EMBL" id="TNH43035.1"/>
    </source>
</evidence>
<dbReference type="Gene3D" id="3.90.1150.10">
    <property type="entry name" value="Aspartate Aminotransferase, domain 1"/>
    <property type="match status" value="1"/>
</dbReference>
<evidence type="ECO:0000256" key="5">
    <source>
        <dbReference type="ARBA" id="ARBA00022898"/>
    </source>
</evidence>
<evidence type="ECO:0000256" key="3">
    <source>
        <dbReference type="ARBA" id="ARBA00022576"/>
    </source>
</evidence>
<protein>
    <submittedName>
        <fullName evidence="8">Histidinol-phosphate aminotransferase family protein</fullName>
    </submittedName>
</protein>
<keyword evidence="4 8" id="KW-0808">Transferase</keyword>
<keyword evidence="3 8" id="KW-0032">Aminotransferase</keyword>
<keyword evidence="5 6" id="KW-0663">Pyridoxal phosphate</keyword>
<dbReference type="Pfam" id="PF00155">
    <property type="entry name" value="Aminotran_1_2"/>
    <property type="match status" value="1"/>
</dbReference>
<comment type="similarity">
    <text evidence="2">Belongs to the class-II pyridoxal-phosphate-dependent aminotransferase family. Histidinol-phosphate aminotransferase subfamily.</text>
</comment>
<dbReference type="CDD" id="cd00609">
    <property type="entry name" value="AAT_like"/>
    <property type="match status" value="1"/>
</dbReference>
<dbReference type="PROSITE" id="PS00599">
    <property type="entry name" value="AA_TRANSFER_CLASS_2"/>
    <property type="match status" value="1"/>
</dbReference>
<dbReference type="PANTHER" id="PTHR43643:SF3">
    <property type="entry name" value="HISTIDINOL-PHOSPHATE AMINOTRANSFERASE"/>
    <property type="match status" value="1"/>
</dbReference>
<feature type="domain" description="Aminotransferase class I/classII large" evidence="7">
    <location>
        <begin position="47"/>
        <end position="344"/>
    </location>
</feature>
<dbReference type="InterPro" id="IPR015424">
    <property type="entry name" value="PyrdxlP-dep_Trfase"/>
</dbReference>
<comment type="caution">
    <text evidence="8">The sequence shown here is derived from an EMBL/GenBank/DDBJ whole genome shotgun (WGS) entry which is preliminary data.</text>
</comment>
<gene>
    <name evidence="8" type="ORF">EP164_13410</name>
</gene>
<dbReference type="InterPro" id="IPR050106">
    <property type="entry name" value="HistidinolP_aminotransfase"/>
</dbReference>
<dbReference type="Proteomes" id="UP000307592">
    <property type="component" value="Unassembled WGS sequence"/>
</dbReference>
<dbReference type="GO" id="GO:0030170">
    <property type="term" value="F:pyridoxal phosphate binding"/>
    <property type="evidence" value="ECO:0007669"/>
    <property type="project" value="InterPro"/>
</dbReference>
<dbReference type="InterPro" id="IPR004839">
    <property type="entry name" value="Aminotransferase_I/II_large"/>
</dbReference>
<evidence type="ECO:0000256" key="2">
    <source>
        <dbReference type="ARBA" id="ARBA00007970"/>
    </source>
</evidence>